<dbReference type="PANTHER" id="PTHR46149">
    <property type="entry name" value="MIP08469P"/>
    <property type="match status" value="1"/>
</dbReference>
<sequence>MPAKTYRLIVLGSAKVGKTSIIRRFFYEEFSDKYKETIEDLHSRNFKIQGTQLSLEILDTNFNFPDMRKLAVASADSFMLVFAVDDIQSFKEMSELWTELCERRTDIRQLPIVIVGNKSDLSSKKIYEATATAWTSRLNANVRYVEASAKTAQNVASIFKSLLELSDFSHIKVHAGGLESSTHGSDQDPLDSKCQLSWPSSSSLVTPMPDMELKRNRSLRVKGACEKKLPLERHTNDEEMTSLQRSNSLIRRTKHLSLRVRAHGNRAVEGTSDQENDCKIT</sequence>
<dbReference type="SUPFAM" id="SSF52540">
    <property type="entry name" value="P-loop containing nucleoside triphosphate hydrolases"/>
    <property type="match status" value="1"/>
</dbReference>
<keyword evidence="4" id="KW-0547">Nucleotide-binding</keyword>
<dbReference type="GO" id="GO:0005525">
    <property type="term" value="F:GTP binding"/>
    <property type="evidence" value="ECO:0007669"/>
    <property type="project" value="UniProtKB-KW"/>
</dbReference>
<dbReference type="InterPro" id="IPR052236">
    <property type="entry name" value="Small_GTPase_RasD"/>
</dbReference>
<evidence type="ECO:0000256" key="1">
    <source>
        <dbReference type="ARBA" id="ARBA00004193"/>
    </source>
</evidence>
<protein>
    <submittedName>
        <fullName evidence="10">GTP-binding protein Rhes</fullName>
    </submittedName>
</protein>
<organism evidence="10">
    <name type="scientific">Ascaris suum</name>
    <name type="common">Pig roundworm</name>
    <name type="synonym">Ascaris lumbricoides</name>
    <dbReference type="NCBI Taxonomy" id="6253"/>
    <lineage>
        <taxon>Eukaryota</taxon>
        <taxon>Metazoa</taxon>
        <taxon>Ecdysozoa</taxon>
        <taxon>Nematoda</taxon>
        <taxon>Chromadorea</taxon>
        <taxon>Rhabditida</taxon>
        <taxon>Spirurina</taxon>
        <taxon>Ascaridomorpha</taxon>
        <taxon>Ascaridoidea</taxon>
        <taxon>Ascarididae</taxon>
        <taxon>Ascaris</taxon>
    </lineage>
</organism>
<dbReference type="PROSITE" id="PS51419">
    <property type="entry name" value="RAB"/>
    <property type="match status" value="1"/>
</dbReference>
<dbReference type="AlphaFoldDB" id="F1LBX4"/>
<comment type="subcellular location">
    <subcellularLocation>
        <location evidence="1">Cell membrane</location>
        <topology evidence="1">Lipid-anchor</topology>
    </subcellularLocation>
</comment>
<keyword evidence="5" id="KW-0342">GTP-binding</keyword>
<accession>F1LBX4</accession>
<dbReference type="NCBIfam" id="TIGR00231">
    <property type="entry name" value="small_GTP"/>
    <property type="match status" value="1"/>
</dbReference>
<dbReference type="EMBL" id="JI176868">
    <property type="protein sequence ID" value="ADY47628.1"/>
    <property type="molecule type" value="mRNA"/>
</dbReference>
<evidence type="ECO:0000256" key="5">
    <source>
        <dbReference type="ARBA" id="ARBA00023134"/>
    </source>
</evidence>
<keyword evidence="7" id="KW-0449">Lipoprotein</keyword>
<comment type="similarity">
    <text evidence="9">Belongs to the small GTPase superfamily. RasD family.</text>
</comment>
<dbReference type="Pfam" id="PF00071">
    <property type="entry name" value="Ras"/>
    <property type="match status" value="1"/>
</dbReference>
<dbReference type="InterPro" id="IPR027417">
    <property type="entry name" value="P-loop_NTPase"/>
</dbReference>
<dbReference type="SMART" id="SM00173">
    <property type="entry name" value="RAS"/>
    <property type="match status" value="1"/>
</dbReference>
<evidence type="ECO:0000256" key="6">
    <source>
        <dbReference type="ARBA" id="ARBA00023136"/>
    </source>
</evidence>
<evidence type="ECO:0000256" key="9">
    <source>
        <dbReference type="ARBA" id="ARBA00038061"/>
    </source>
</evidence>
<dbReference type="PROSITE" id="PS51421">
    <property type="entry name" value="RAS"/>
    <property type="match status" value="1"/>
</dbReference>
<dbReference type="SMART" id="SM00174">
    <property type="entry name" value="RHO"/>
    <property type="match status" value="1"/>
</dbReference>
<dbReference type="PANTHER" id="PTHR46149:SF7">
    <property type="entry name" value="GTP-BINDING PROTEIN DI-RAS2"/>
    <property type="match status" value="1"/>
</dbReference>
<evidence type="ECO:0000256" key="2">
    <source>
        <dbReference type="ARBA" id="ARBA00022475"/>
    </source>
</evidence>
<keyword evidence="6" id="KW-0472">Membrane</keyword>
<dbReference type="FunFam" id="3.40.50.300:FF:000475">
    <property type="entry name" value="GTP-binding protein Rhes"/>
    <property type="match status" value="1"/>
</dbReference>
<keyword evidence="2" id="KW-1003">Cell membrane</keyword>
<evidence type="ECO:0000313" key="10">
    <source>
        <dbReference type="EMBL" id="ADY47628.1"/>
    </source>
</evidence>
<dbReference type="InterPro" id="IPR001806">
    <property type="entry name" value="Small_GTPase"/>
</dbReference>
<dbReference type="Gene3D" id="3.40.50.300">
    <property type="entry name" value="P-loop containing nucleotide triphosphate hydrolases"/>
    <property type="match status" value="1"/>
</dbReference>
<proteinExistence type="evidence at transcript level"/>
<dbReference type="SMART" id="SM00175">
    <property type="entry name" value="RAB"/>
    <property type="match status" value="1"/>
</dbReference>
<keyword evidence="8" id="KW-0636">Prenylation</keyword>
<evidence type="ECO:0000256" key="3">
    <source>
        <dbReference type="ARBA" id="ARBA00022481"/>
    </source>
</evidence>
<dbReference type="GO" id="GO:0005886">
    <property type="term" value="C:plasma membrane"/>
    <property type="evidence" value="ECO:0007669"/>
    <property type="project" value="UniProtKB-SubCell"/>
</dbReference>
<dbReference type="InterPro" id="IPR005225">
    <property type="entry name" value="Small_GTP-bd"/>
</dbReference>
<reference evidence="10" key="1">
    <citation type="journal article" date="2011" name="Genome Res.">
        <title>Deep small RNA sequencing from the nematode Ascaris reveals conservation, functional diversification, and novel developmental profiles.</title>
        <authorList>
            <person name="Wang J."/>
            <person name="Czech B."/>
            <person name="Crunk A."/>
            <person name="Wallace A."/>
            <person name="Mitreva M."/>
            <person name="Hannon G.J."/>
            <person name="Davis R.E."/>
        </authorList>
    </citation>
    <scope>NUCLEOTIDE SEQUENCE</scope>
</reference>
<evidence type="ECO:0000256" key="8">
    <source>
        <dbReference type="ARBA" id="ARBA00023289"/>
    </source>
</evidence>
<keyword evidence="3" id="KW-0488">Methylation</keyword>
<dbReference type="PRINTS" id="PR00449">
    <property type="entry name" value="RASTRNSFRMNG"/>
</dbReference>
<evidence type="ECO:0000256" key="7">
    <source>
        <dbReference type="ARBA" id="ARBA00023288"/>
    </source>
</evidence>
<evidence type="ECO:0000256" key="4">
    <source>
        <dbReference type="ARBA" id="ARBA00022741"/>
    </source>
</evidence>
<name>F1LBX4_ASCSU</name>
<dbReference type="GO" id="GO:0003924">
    <property type="term" value="F:GTPase activity"/>
    <property type="evidence" value="ECO:0007669"/>
    <property type="project" value="InterPro"/>
</dbReference>